<feature type="compositionally biased region" description="Polar residues" evidence="3">
    <location>
        <begin position="245"/>
        <end position="258"/>
    </location>
</feature>
<dbReference type="SUPFAM" id="SSF46785">
    <property type="entry name" value="Winged helix' DNA-binding domain"/>
    <property type="match status" value="1"/>
</dbReference>
<feature type="compositionally biased region" description="Basic residues" evidence="3">
    <location>
        <begin position="871"/>
        <end position="881"/>
    </location>
</feature>
<dbReference type="CDD" id="cd00059">
    <property type="entry name" value="FH_FOX"/>
    <property type="match status" value="1"/>
</dbReference>
<dbReference type="GO" id="GO:0000981">
    <property type="term" value="F:DNA-binding transcription factor activity, RNA polymerase II-specific"/>
    <property type="evidence" value="ECO:0007669"/>
    <property type="project" value="TreeGrafter"/>
</dbReference>
<dbReference type="AlphaFoldDB" id="A0A9Q3CVL6"/>
<dbReference type="Proteomes" id="UP000765509">
    <property type="component" value="Unassembled WGS sequence"/>
</dbReference>
<evidence type="ECO:0000259" key="4">
    <source>
        <dbReference type="PROSITE" id="PS50039"/>
    </source>
</evidence>
<feature type="region of interest" description="Disordered" evidence="3">
    <location>
        <begin position="761"/>
        <end position="882"/>
    </location>
</feature>
<name>A0A9Q3CVL6_9BASI</name>
<dbReference type="Gene3D" id="1.10.10.10">
    <property type="entry name" value="Winged helix-like DNA-binding domain superfamily/Winged helix DNA-binding domain"/>
    <property type="match status" value="1"/>
</dbReference>
<dbReference type="PROSITE" id="PS50039">
    <property type="entry name" value="FORK_HEAD_3"/>
    <property type="match status" value="1"/>
</dbReference>
<protein>
    <recommendedName>
        <fullName evidence="4">Fork-head domain-containing protein</fullName>
    </recommendedName>
</protein>
<sequence length="1235" mass="132894">MIIWSNSSLILTSSRPQRPFTTNSLYTLAVNPLNCLGSDPPSHSTSSRLSPLLTNPLVQSQSTSLSHQVTPHLRRAIYQTHKAKSASLGTLPHLSPPSSGDLSPSSSISSIENTPLSPPTRLLGVADLSLNSSLISNQNFSQFSNHPASSLHHNTIFNYHRPNHSTQVDNLNHPTSSPLLSPSSLLSSGYAFAEFAGALGARPEIRKVSDMTVISNDQSQSSNDTIVPDQTHQDHHSHSTQVDQISQTSNSPFPQTQENQNSILAHSTTITQSHLDQNPPSVNDLGPPSSTLASVNSDPNIIISNHNLTSHPTNVVSNQDQVNLFNSSTLTDSSTSCTIPLTPSNILSPSKSYELHSSHIQSTIAGLDQNSPVYQPLSLNLTASPQRSLNLPIPLHRQISPDGHFDSNHHSTFPSDYTNVSIGRNNSNLNMGSSYSHLGPPHRRSHSKPDGRSIFVNPFIGSSYSNSSPHTNSPSSPTSSALSPNFGSSPITPRPITTRHRLSFSSQPGCPSESNITLMTAGNRHRSSSTVTTPRRLACDPINRSALLSSTPTTLGRSNFNFPTNTVSHINQTTLAPDNIGPTDNHINRSGQMRILDLSRPFDSIHYQPSNLPVFAGGPSFRFGNTHTNDFKRDLSTSAGTCPSSSVTGPPGQLGAIPLGNNRQDLINLKDGPDGPNGKPGYPYVVLIRYAILGSPRGKLTLQELYETIMERFPYYRTAGKGWMNSIRHNLSLNRCFVKQPRHILDPGKGSYWTVDLDAEMSTSRARDRKRGSRGSRSSIGSIRSPKLNPHDSLNGEPRSPTLDELIGSSPNRMLYMSDDETDDINIKSHTNFETKPISKLEPDEDGDTKMKNQTSQQKSLPPSTPIKSPKSIRSHAKRGSRTLNLKHEGLKLQITNNPEFSNHFNPKSSPPPTPLISHNTSQQAELSPAISHLLRSPFQPQGAPFVPSVPDANCSSIPRTGSPFQANFESRPSLVPMISSYSTNSLCTTAANTASGGQLNTSSSSNTSSFNLSAGFHAASATSECCSSSSTHSNPFPFNNHPNSTYHHGFNAFGPSSLHSPRQGPIGPIEDRHPLSAGPWPNSFQNSTYHSSSTRTSGNSHHQPSQSHSGTYGFQTQSSVETGSEVMNFCLSSSKSAQTSARNLCAITHAQQSSWSPRPMSAQSSNNAHFATSVGGSQTPVSNDSDLSRRSSLGGGSGSASFGRFEGYGNNNSSSKPGSSVTTSLGQLQPSPQL</sequence>
<feature type="compositionally biased region" description="Low complexity" evidence="3">
    <location>
        <begin position="462"/>
        <end position="485"/>
    </location>
</feature>
<dbReference type="PANTHER" id="PTHR11829:SF343">
    <property type="entry name" value="FORK-HEAD DOMAIN-CONTAINING PROTEIN"/>
    <property type="match status" value="1"/>
</dbReference>
<feature type="region of interest" description="Disordered" evidence="3">
    <location>
        <begin position="1053"/>
        <end position="1119"/>
    </location>
</feature>
<dbReference type="Pfam" id="PF00250">
    <property type="entry name" value="Forkhead"/>
    <property type="match status" value="1"/>
</dbReference>
<dbReference type="SMART" id="SM00339">
    <property type="entry name" value="FH"/>
    <property type="match status" value="1"/>
</dbReference>
<dbReference type="GO" id="GO:0000978">
    <property type="term" value="F:RNA polymerase II cis-regulatory region sequence-specific DNA binding"/>
    <property type="evidence" value="ECO:0007669"/>
    <property type="project" value="TreeGrafter"/>
</dbReference>
<feature type="region of interest" description="Disordered" evidence="3">
    <location>
        <begin position="216"/>
        <end position="258"/>
    </location>
</feature>
<dbReference type="PRINTS" id="PR00053">
    <property type="entry name" value="FORKHEAD"/>
</dbReference>
<feature type="compositionally biased region" description="Polar residues" evidence="3">
    <location>
        <begin position="1156"/>
        <end position="1184"/>
    </location>
</feature>
<dbReference type="InterPro" id="IPR050211">
    <property type="entry name" value="FOX_domain-containing"/>
</dbReference>
<evidence type="ECO:0000256" key="1">
    <source>
        <dbReference type="ARBA" id="ARBA00023125"/>
    </source>
</evidence>
<comment type="caution">
    <text evidence="5">The sequence shown here is derived from an EMBL/GenBank/DDBJ whole genome shotgun (WGS) entry which is preliminary data.</text>
</comment>
<feature type="compositionally biased region" description="Polar residues" evidence="3">
    <location>
        <begin position="1222"/>
        <end position="1235"/>
    </location>
</feature>
<feature type="compositionally biased region" description="Low complexity" evidence="3">
    <location>
        <begin position="1200"/>
        <end position="1221"/>
    </location>
</feature>
<dbReference type="FunFam" id="1.10.10.10:FF:000135">
    <property type="entry name" value="forkhead box protein G1"/>
    <property type="match status" value="1"/>
</dbReference>
<keyword evidence="2" id="KW-0539">Nucleus</keyword>
<feature type="region of interest" description="Disordered" evidence="3">
    <location>
        <begin position="403"/>
        <end position="496"/>
    </location>
</feature>
<feature type="compositionally biased region" description="Basic and acidic residues" evidence="3">
    <location>
        <begin position="825"/>
        <end position="842"/>
    </location>
</feature>
<feature type="region of interest" description="Disordered" evidence="3">
    <location>
        <begin position="273"/>
        <end position="292"/>
    </location>
</feature>
<evidence type="ECO:0000313" key="6">
    <source>
        <dbReference type="Proteomes" id="UP000765509"/>
    </source>
</evidence>
<gene>
    <name evidence="5" type="ORF">O181_030357</name>
</gene>
<feature type="compositionally biased region" description="Polar residues" evidence="3">
    <location>
        <begin position="1083"/>
        <end position="1119"/>
    </location>
</feature>
<feature type="domain" description="Fork-head" evidence="4">
    <location>
        <begin position="679"/>
        <end position="772"/>
    </location>
</feature>
<feature type="compositionally biased region" description="Polar residues" evidence="3">
    <location>
        <begin position="898"/>
        <end position="908"/>
    </location>
</feature>
<dbReference type="EMBL" id="AVOT02010688">
    <property type="protein sequence ID" value="MBW0490642.1"/>
    <property type="molecule type" value="Genomic_DNA"/>
</dbReference>
<dbReference type="InterPro" id="IPR036390">
    <property type="entry name" value="WH_DNA-bd_sf"/>
</dbReference>
<evidence type="ECO:0000313" key="5">
    <source>
        <dbReference type="EMBL" id="MBW0490642.1"/>
    </source>
</evidence>
<dbReference type="InterPro" id="IPR001766">
    <property type="entry name" value="Fork_head_dom"/>
</dbReference>
<organism evidence="5 6">
    <name type="scientific">Austropuccinia psidii MF-1</name>
    <dbReference type="NCBI Taxonomy" id="1389203"/>
    <lineage>
        <taxon>Eukaryota</taxon>
        <taxon>Fungi</taxon>
        <taxon>Dikarya</taxon>
        <taxon>Basidiomycota</taxon>
        <taxon>Pucciniomycotina</taxon>
        <taxon>Pucciniomycetes</taxon>
        <taxon>Pucciniales</taxon>
        <taxon>Sphaerophragmiaceae</taxon>
        <taxon>Austropuccinia</taxon>
    </lineage>
</organism>
<feature type="region of interest" description="Disordered" evidence="3">
    <location>
        <begin position="87"/>
        <end position="114"/>
    </location>
</feature>
<dbReference type="InterPro" id="IPR036388">
    <property type="entry name" value="WH-like_DNA-bd_sf"/>
</dbReference>
<comment type="subcellular location">
    <subcellularLocation>
        <location evidence="2">Nucleus</location>
    </subcellularLocation>
</comment>
<evidence type="ECO:0000256" key="3">
    <source>
        <dbReference type="SAM" id="MobiDB-lite"/>
    </source>
</evidence>
<feature type="compositionally biased region" description="Low complexity" evidence="3">
    <location>
        <begin position="859"/>
        <end position="870"/>
    </location>
</feature>
<feature type="compositionally biased region" description="Low complexity" evidence="3">
    <location>
        <begin position="91"/>
        <end position="114"/>
    </location>
</feature>
<proteinExistence type="predicted"/>
<dbReference type="OrthoDB" id="5954824at2759"/>
<keyword evidence="1 2" id="KW-0238">DNA-binding</keyword>
<keyword evidence="6" id="KW-1185">Reference proteome</keyword>
<dbReference type="GO" id="GO:0005634">
    <property type="term" value="C:nucleus"/>
    <property type="evidence" value="ECO:0007669"/>
    <property type="project" value="UniProtKB-SubCell"/>
</dbReference>
<feature type="region of interest" description="Disordered" evidence="3">
    <location>
        <begin position="1156"/>
        <end position="1235"/>
    </location>
</feature>
<accession>A0A9Q3CVL6</accession>
<feature type="region of interest" description="Disordered" evidence="3">
    <location>
        <begin position="898"/>
        <end position="926"/>
    </location>
</feature>
<evidence type="ECO:0000256" key="2">
    <source>
        <dbReference type="PROSITE-ProRule" id="PRU00089"/>
    </source>
</evidence>
<feature type="compositionally biased region" description="Polar residues" evidence="3">
    <location>
        <begin position="216"/>
        <end position="225"/>
    </location>
</feature>
<feature type="compositionally biased region" description="Polar residues" evidence="3">
    <location>
        <begin position="410"/>
        <end position="436"/>
    </location>
</feature>
<dbReference type="PANTHER" id="PTHR11829">
    <property type="entry name" value="FORKHEAD BOX PROTEIN"/>
    <property type="match status" value="1"/>
</dbReference>
<reference evidence="5" key="1">
    <citation type="submission" date="2021-03" db="EMBL/GenBank/DDBJ databases">
        <title>Draft genome sequence of rust myrtle Austropuccinia psidii MF-1, a brazilian biotype.</title>
        <authorList>
            <person name="Quecine M.C."/>
            <person name="Pachon D.M.R."/>
            <person name="Bonatelli M.L."/>
            <person name="Correr F.H."/>
            <person name="Franceschini L.M."/>
            <person name="Leite T.F."/>
            <person name="Margarido G.R.A."/>
            <person name="Almeida C.A."/>
            <person name="Ferrarezi J.A."/>
            <person name="Labate C.A."/>
        </authorList>
    </citation>
    <scope>NUCLEOTIDE SEQUENCE</scope>
    <source>
        <strain evidence="5">MF-1</strain>
    </source>
</reference>
<feature type="compositionally biased region" description="Low complexity" evidence="3">
    <location>
        <begin position="775"/>
        <end position="785"/>
    </location>
</feature>
<feature type="compositionally biased region" description="Polar residues" evidence="3">
    <location>
        <begin position="917"/>
        <end position="926"/>
    </location>
</feature>
<feature type="DNA-binding region" description="Fork-head" evidence="2">
    <location>
        <begin position="679"/>
        <end position="772"/>
    </location>
</feature>